<proteinExistence type="predicted"/>
<dbReference type="AlphaFoldDB" id="A0A0V1FDS2"/>
<accession>A0A0V1FDS2</accession>
<dbReference type="EMBL" id="JYDU01000115">
    <property type="protein sequence ID" value="KRX92321.1"/>
    <property type="molecule type" value="Genomic_DNA"/>
</dbReference>
<name>A0A0V1FDS2_TRIPS</name>
<dbReference type="Proteomes" id="UP000054815">
    <property type="component" value="Unassembled WGS sequence"/>
</dbReference>
<dbReference type="EMBL" id="JYDT01000122">
    <property type="protein sequence ID" value="KRY84124.1"/>
    <property type="molecule type" value="Genomic_DNA"/>
</dbReference>
<evidence type="ECO:0000313" key="4">
    <source>
        <dbReference type="Proteomes" id="UP000054995"/>
    </source>
</evidence>
<protein>
    <submittedName>
        <fullName evidence="2">Uncharacterized protein</fullName>
    </submittedName>
</protein>
<evidence type="ECO:0000313" key="3">
    <source>
        <dbReference type="Proteomes" id="UP000054815"/>
    </source>
</evidence>
<reference evidence="3 4" key="1">
    <citation type="submission" date="2015-01" db="EMBL/GenBank/DDBJ databases">
        <title>Evolution of Trichinella species and genotypes.</title>
        <authorList>
            <person name="Korhonen P.K."/>
            <person name="Edoardo P."/>
            <person name="Giuseppe L.R."/>
            <person name="Gasser R.B."/>
        </authorList>
    </citation>
    <scope>NUCLEOTIDE SEQUENCE [LARGE SCALE GENOMIC DNA]</scope>
    <source>
        <strain evidence="1">ISS141</strain>
        <strain evidence="2">ISS470</strain>
    </source>
</reference>
<keyword evidence="4" id="KW-1185">Reference proteome</keyword>
<gene>
    <name evidence="2" type="ORF">T4D_11214</name>
    <name evidence="1" type="ORF">T4E_6697</name>
</gene>
<sequence length="80" mass="9124">MKNKDVFYNSTIRSNKETAHNKIPDLVLATDSNTTKQIHQQSFILKFISDDSFCVPASCFSSLMVLFRMAKAEISKEPEH</sequence>
<evidence type="ECO:0000313" key="2">
    <source>
        <dbReference type="EMBL" id="KRY84124.1"/>
    </source>
</evidence>
<comment type="caution">
    <text evidence="2">The sequence shown here is derived from an EMBL/GenBank/DDBJ whole genome shotgun (WGS) entry which is preliminary data.</text>
</comment>
<dbReference type="Proteomes" id="UP000054995">
    <property type="component" value="Unassembled WGS sequence"/>
</dbReference>
<evidence type="ECO:0000313" key="1">
    <source>
        <dbReference type="EMBL" id="KRX92321.1"/>
    </source>
</evidence>
<organism evidence="2 4">
    <name type="scientific">Trichinella pseudospiralis</name>
    <name type="common">Parasitic roundworm</name>
    <dbReference type="NCBI Taxonomy" id="6337"/>
    <lineage>
        <taxon>Eukaryota</taxon>
        <taxon>Metazoa</taxon>
        <taxon>Ecdysozoa</taxon>
        <taxon>Nematoda</taxon>
        <taxon>Enoplea</taxon>
        <taxon>Dorylaimia</taxon>
        <taxon>Trichinellida</taxon>
        <taxon>Trichinellidae</taxon>
        <taxon>Trichinella</taxon>
    </lineage>
</organism>